<protein>
    <submittedName>
        <fullName evidence="1">Uncharacterized protein</fullName>
    </submittedName>
</protein>
<evidence type="ECO:0000313" key="1">
    <source>
        <dbReference type="EMBL" id="KAG0447266.1"/>
    </source>
</evidence>
<reference evidence="1 2" key="1">
    <citation type="journal article" date="2020" name="Nat. Food">
        <title>A phased Vanilla planifolia genome enables genetic improvement of flavour and production.</title>
        <authorList>
            <person name="Hasing T."/>
            <person name="Tang H."/>
            <person name="Brym M."/>
            <person name="Khazi F."/>
            <person name="Huang T."/>
            <person name="Chambers A.H."/>
        </authorList>
    </citation>
    <scope>NUCLEOTIDE SEQUENCE [LARGE SCALE GENOMIC DNA]</scope>
    <source>
        <tissue evidence="1">Leaf</tissue>
    </source>
</reference>
<comment type="caution">
    <text evidence="1">The sequence shown here is derived from an EMBL/GenBank/DDBJ whole genome shotgun (WGS) entry which is preliminary data.</text>
</comment>
<proteinExistence type="predicted"/>
<dbReference type="Proteomes" id="UP000639772">
    <property type="component" value="Unassembled WGS sequence"/>
</dbReference>
<gene>
    <name evidence="1" type="ORF">HPP92_028385</name>
</gene>
<accession>A0A835U5V5</accession>
<name>A0A835U5V5_VANPL</name>
<organism evidence="1 2">
    <name type="scientific">Vanilla planifolia</name>
    <name type="common">Vanilla</name>
    <dbReference type="NCBI Taxonomy" id="51239"/>
    <lineage>
        <taxon>Eukaryota</taxon>
        <taxon>Viridiplantae</taxon>
        <taxon>Streptophyta</taxon>
        <taxon>Embryophyta</taxon>
        <taxon>Tracheophyta</taxon>
        <taxon>Spermatophyta</taxon>
        <taxon>Magnoliopsida</taxon>
        <taxon>Liliopsida</taxon>
        <taxon>Asparagales</taxon>
        <taxon>Orchidaceae</taxon>
        <taxon>Vanilloideae</taxon>
        <taxon>Vanilleae</taxon>
        <taxon>Vanilla</taxon>
    </lineage>
</organism>
<dbReference type="AlphaFoldDB" id="A0A835U5V5"/>
<dbReference type="EMBL" id="JADCNM010000473">
    <property type="protein sequence ID" value="KAG0447266.1"/>
    <property type="molecule type" value="Genomic_DNA"/>
</dbReference>
<sequence length="55" mass="6432">MEDANLEIIYFLSISSPLSEMVCYKQDPSLAFETIKVNYHKLFRIKKGKFGQVFL</sequence>
<evidence type="ECO:0000313" key="2">
    <source>
        <dbReference type="Proteomes" id="UP000639772"/>
    </source>
</evidence>